<comment type="caution">
    <text evidence="8">The sequence shown here is derived from an EMBL/GenBank/DDBJ whole genome shotgun (WGS) entry which is preliminary data.</text>
</comment>
<dbReference type="PROSITE" id="PS50157">
    <property type="entry name" value="ZINC_FINGER_C2H2_2"/>
    <property type="match status" value="1"/>
</dbReference>
<reference evidence="8 9" key="1">
    <citation type="journal article" date="2016" name="Genome Biol. Evol.">
        <title>Gene Family Evolution Reflects Adaptation to Soil Environmental Stressors in the Genome of the Collembolan Orchesella cincta.</title>
        <authorList>
            <person name="Faddeeva-Vakhrusheva A."/>
            <person name="Derks M.F."/>
            <person name="Anvar S.Y."/>
            <person name="Agamennone V."/>
            <person name="Suring W."/>
            <person name="Smit S."/>
            <person name="van Straalen N.M."/>
            <person name="Roelofs D."/>
        </authorList>
    </citation>
    <scope>NUCLEOTIDE SEQUENCE [LARGE SCALE GENOMIC DNA]</scope>
    <source>
        <tissue evidence="8">Mixed pool</tissue>
    </source>
</reference>
<organism evidence="8 9">
    <name type="scientific">Orchesella cincta</name>
    <name type="common">Springtail</name>
    <name type="synonym">Podura cincta</name>
    <dbReference type="NCBI Taxonomy" id="48709"/>
    <lineage>
        <taxon>Eukaryota</taxon>
        <taxon>Metazoa</taxon>
        <taxon>Ecdysozoa</taxon>
        <taxon>Arthropoda</taxon>
        <taxon>Hexapoda</taxon>
        <taxon>Collembola</taxon>
        <taxon>Entomobryomorpha</taxon>
        <taxon>Entomobryoidea</taxon>
        <taxon>Orchesellidae</taxon>
        <taxon>Orchesellinae</taxon>
        <taxon>Orchesella</taxon>
    </lineage>
</organism>
<keyword evidence="3 5" id="KW-0863">Zinc-finger</keyword>
<dbReference type="EMBL" id="LJIJ01001851">
    <property type="protein sequence ID" value="ODM90681.1"/>
    <property type="molecule type" value="Genomic_DNA"/>
</dbReference>
<dbReference type="GO" id="GO:0008270">
    <property type="term" value="F:zinc ion binding"/>
    <property type="evidence" value="ECO:0007669"/>
    <property type="project" value="UniProtKB-KW"/>
</dbReference>
<proteinExistence type="predicted"/>
<evidence type="ECO:0000256" key="5">
    <source>
        <dbReference type="PROSITE-ProRule" id="PRU00042"/>
    </source>
</evidence>
<feature type="compositionally biased region" description="Polar residues" evidence="6">
    <location>
        <begin position="172"/>
        <end position="197"/>
    </location>
</feature>
<dbReference type="STRING" id="48709.A0A1D2MCP5"/>
<feature type="compositionally biased region" description="Polar residues" evidence="6">
    <location>
        <begin position="108"/>
        <end position="131"/>
    </location>
</feature>
<keyword evidence="4" id="KW-0862">Zinc</keyword>
<evidence type="ECO:0000256" key="3">
    <source>
        <dbReference type="ARBA" id="ARBA00022771"/>
    </source>
</evidence>
<dbReference type="SMART" id="SM00355">
    <property type="entry name" value="ZnF_C2H2"/>
    <property type="match status" value="2"/>
</dbReference>
<evidence type="ECO:0000259" key="7">
    <source>
        <dbReference type="PROSITE" id="PS50157"/>
    </source>
</evidence>
<feature type="region of interest" description="Disordered" evidence="6">
    <location>
        <begin position="108"/>
        <end position="132"/>
    </location>
</feature>
<dbReference type="Gene3D" id="3.30.160.60">
    <property type="entry name" value="Classic Zinc Finger"/>
    <property type="match status" value="1"/>
</dbReference>
<dbReference type="FunFam" id="3.30.160.60:FF:000100">
    <property type="entry name" value="Zinc finger 45-like"/>
    <property type="match status" value="1"/>
</dbReference>
<feature type="domain" description="C2H2-type" evidence="7">
    <location>
        <begin position="249"/>
        <end position="276"/>
    </location>
</feature>
<dbReference type="OrthoDB" id="6077919at2759"/>
<keyword evidence="9" id="KW-1185">Reference proteome</keyword>
<feature type="region of interest" description="Disordered" evidence="6">
    <location>
        <begin position="144"/>
        <end position="197"/>
    </location>
</feature>
<sequence>MEGTGQDGNTSGFHLNFSLSDIKPDLDPKPITSGCKDVGSITFLGRSFRMRDAEELLQLRRDLASIKMEKTETASDMDTDTGMSTYAVLNDKVNKLAEMVEEIREQLLPSSGSINANGDHTQSSMESSNSTRCEENIVSMDMKETSNHSPLGSGPPSPFTGNSIINSAASADSQNGTGEDNGEEQSPINSNPGSTPLNNKAFPMIPNYIDITVLPGKPVLYRCNICQKRFNLKVLIMNHDNCQKEESIFKCQECGRGFINKSHYEYHIRMHERQLKGHERTERVGGYKGPRFFLPQIFY</sequence>
<dbReference type="InterPro" id="IPR013087">
    <property type="entry name" value="Znf_C2H2_type"/>
</dbReference>
<dbReference type="Pfam" id="PF00096">
    <property type="entry name" value="zf-C2H2"/>
    <property type="match status" value="1"/>
</dbReference>
<evidence type="ECO:0000256" key="6">
    <source>
        <dbReference type="SAM" id="MobiDB-lite"/>
    </source>
</evidence>
<evidence type="ECO:0000256" key="4">
    <source>
        <dbReference type="ARBA" id="ARBA00022833"/>
    </source>
</evidence>
<accession>A0A1D2MCP5</accession>
<keyword evidence="2" id="KW-0677">Repeat</keyword>
<evidence type="ECO:0000256" key="1">
    <source>
        <dbReference type="ARBA" id="ARBA00022723"/>
    </source>
</evidence>
<gene>
    <name evidence="8" type="ORF">Ocin01_16002</name>
</gene>
<evidence type="ECO:0000256" key="2">
    <source>
        <dbReference type="ARBA" id="ARBA00022737"/>
    </source>
</evidence>
<dbReference type="InterPro" id="IPR036236">
    <property type="entry name" value="Znf_C2H2_sf"/>
</dbReference>
<name>A0A1D2MCP5_ORCCI</name>
<evidence type="ECO:0000313" key="8">
    <source>
        <dbReference type="EMBL" id="ODM90681.1"/>
    </source>
</evidence>
<dbReference type="PROSITE" id="PS00028">
    <property type="entry name" value="ZINC_FINGER_C2H2_1"/>
    <property type="match status" value="1"/>
</dbReference>
<dbReference type="Proteomes" id="UP000094527">
    <property type="component" value="Unassembled WGS sequence"/>
</dbReference>
<protein>
    <submittedName>
        <fullName evidence="8">Putative zinc finger protein</fullName>
    </submittedName>
</protein>
<keyword evidence="1" id="KW-0479">Metal-binding</keyword>
<evidence type="ECO:0000313" key="9">
    <source>
        <dbReference type="Proteomes" id="UP000094527"/>
    </source>
</evidence>
<dbReference type="AlphaFoldDB" id="A0A1D2MCP5"/>
<dbReference type="SUPFAM" id="SSF57667">
    <property type="entry name" value="beta-beta-alpha zinc fingers"/>
    <property type="match status" value="1"/>
</dbReference>
<feature type="compositionally biased region" description="Low complexity" evidence="6">
    <location>
        <begin position="162"/>
        <end position="171"/>
    </location>
</feature>